<dbReference type="Pfam" id="PF05585">
    <property type="entry name" value="DUF1758"/>
    <property type="match status" value="1"/>
</dbReference>
<dbReference type="EMBL" id="UYSL01021290">
    <property type="protein sequence ID" value="VDL77837.1"/>
    <property type="molecule type" value="Genomic_DNA"/>
</dbReference>
<evidence type="ECO:0000259" key="1">
    <source>
        <dbReference type="Pfam" id="PF05585"/>
    </source>
</evidence>
<evidence type="ECO:0000313" key="4">
    <source>
        <dbReference type="WBParaSite" id="NBR_0001424701-mRNA-1"/>
    </source>
</evidence>
<reference evidence="4" key="1">
    <citation type="submission" date="2017-02" db="UniProtKB">
        <authorList>
            <consortium name="WormBaseParasite"/>
        </authorList>
    </citation>
    <scope>IDENTIFICATION</scope>
</reference>
<reference evidence="2 3" key="2">
    <citation type="submission" date="2018-11" db="EMBL/GenBank/DDBJ databases">
        <authorList>
            <consortium name="Pathogen Informatics"/>
        </authorList>
    </citation>
    <scope>NUCLEOTIDE SEQUENCE [LARGE SCALE GENOMIC DNA]</scope>
</reference>
<evidence type="ECO:0000313" key="2">
    <source>
        <dbReference type="EMBL" id="VDL77837.1"/>
    </source>
</evidence>
<organism evidence="4">
    <name type="scientific">Nippostrongylus brasiliensis</name>
    <name type="common">Rat hookworm</name>
    <dbReference type="NCBI Taxonomy" id="27835"/>
    <lineage>
        <taxon>Eukaryota</taxon>
        <taxon>Metazoa</taxon>
        <taxon>Ecdysozoa</taxon>
        <taxon>Nematoda</taxon>
        <taxon>Chromadorea</taxon>
        <taxon>Rhabditida</taxon>
        <taxon>Rhabditina</taxon>
        <taxon>Rhabditomorpha</taxon>
        <taxon>Strongyloidea</taxon>
        <taxon>Heligmosomidae</taxon>
        <taxon>Nippostrongylus</taxon>
    </lineage>
</organism>
<keyword evidence="3" id="KW-1185">Reference proteome</keyword>
<dbReference type="OMA" id="SCIRTRP"/>
<dbReference type="Proteomes" id="UP000271162">
    <property type="component" value="Unassembled WGS sequence"/>
</dbReference>
<dbReference type="WBParaSite" id="NBR_0001424701-mRNA-1">
    <property type="protein sequence ID" value="NBR_0001424701-mRNA-1"/>
    <property type="gene ID" value="NBR_0001424701"/>
</dbReference>
<accession>A0A0N4YCH9</accession>
<evidence type="ECO:0000313" key="3">
    <source>
        <dbReference type="Proteomes" id="UP000271162"/>
    </source>
</evidence>
<proteinExistence type="predicted"/>
<dbReference type="Gene3D" id="2.40.70.10">
    <property type="entry name" value="Acid Proteases"/>
    <property type="match status" value="1"/>
</dbReference>
<dbReference type="InterPro" id="IPR021109">
    <property type="entry name" value="Peptidase_aspartic_dom_sf"/>
</dbReference>
<gene>
    <name evidence="2" type="ORF">NBR_LOCUS14248</name>
</gene>
<sequence>MLVLVGEAKALNPTTQTLEAVHVLLDPGADRSFITQSLADRLRLKEVHVTQLTINTFGSTTPMRKTYGTTNVQIWDQNGNPHTFTVTKVEFLTEPMKRSCIRTRPSFSITTSPYRSTGMRQTFDQRSCLAAQMYSPSYARKVERR</sequence>
<name>A0A0N4YCH9_NIPBR</name>
<dbReference type="AlphaFoldDB" id="A0A0N4YCH9"/>
<dbReference type="InterPro" id="IPR008737">
    <property type="entry name" value="DUF1758"/>
</dbReference>
<feature type="domain" description="DUF1758" evidence="1">
    <location>
        <begin position="22"/>
        <end position="93"/>
    </location>
</feature>
<protein>
    <submittedName>
        <fullName evidence="4">DUF1758 domain-containing protein</fullName>
    </submittedName>
</protein>